<proteinExistence type="predicted"/>
<dbReference type="PROSITE" id="PS51257">
    <property type="entry name" value="PROKAR_LIPOPROTEIN"/>
    <property type="match status" value="1"/>
</dbReference>
<feature type="signal peptide" evidence="1">
    <location>
        <begin position="1"/>
        <end position="21"/>
    </location>
</feature>
<reference evidence="2" key="2">
    <citation type="submission" date="2020-09" db="EMBL/GenBank/DDBJ databases">
        <authorList>
            <person name="Sun Q."/>
            <person name="Ohkuma M."/>
        </authorList>
    </citation>
    <scope>NUCLEOTIDE SEQUENCE</scope>
    <source>
        <strain evidence="2">JCM 15325</strain>
    </source>
</reference>
<sequence>MKRILAVLLGLALVLSLAACSQGNHTQKNIPYSKLNQREKTALNFTENLYSGNKSKQYAAIDRFTAKQTISSLKEKISAGKFQQTFHAVEVLKGVNVKSGKGNEFLVLLEMKDQKNVTNKRIVVMAGDKVLHILSGNSKTYAKELGS</sequence>
<dbReference type="AlphaFoldDB" id="A0A917S2R8"/>
<gene>
    <name evidence="2" type="ORF">GCM10007968_14450</name>
</gene>
<organism evidence="2 3">
    <name type="scientific">Sporolactobacillus putidus</name>
    <dbReference type="NCBI Taxonomy" id="492735"/>
    <lineage>
        <taxon>Bacteria</taxon>
        <taxon>Bacillati</taxon>
        <taxon>Bacillota</taxon>
        <taxon>Bacilli</taxon>
        <taxon>Bacillales</taxon>
        <taxon>Sporolactobacillaceae</taxon>
        <taxon>Sporolactobacillus</taxon>
    </lineage>
</organism>
<evidence type="ECO:0008006" key="4">
    <source>
        <dbReference type="Google" id="ProtNLM"/>
    </source>
</evidence>
<name>A0A917S2R8_9BACL</name>
<feature type="chain" id="PRO_5038974737" description="Lipoprotein" evidence="1">
    <location>
        <begin position="22"/>
        <end position="147"/>
    </location>
</feature>
<evidence type="ECO:0000256" key="1">
    <source>
        <dbReference type="SAM" id="SignalP"/>
    </source>
</evidence>
<comment type="caution">
    <text evidence="2">The sequence shown here is derived from an EMBL/GenBank/DDBJ whole genome shotgun (WGS) entry which is preliminary data.</text>
</comment>
<keyword evidence="3" id="KW-1185">Reference proteome</keyword>
<accession>A0A917S2R8</accession>
<evidence type="ECO:0000313" key="3">
    <source>
        <dbReference type="Proteomes" id="UP000654670"/>
    </source>
</evidence>
<keyword evidence="1" id="KW-0732">Signal</keyword>
<protein>
    <recommendedName>
        <fullName evidence="4">Lipoprotein</fullName>
    </recommendedName>
</protein>
<reference evidence="2" key="1">
    <citation type="journal article" date="2014" name="Int. J. Syst. Evol. Microbiol.">
        <title>Complete genome sequence of Corynebacterium casei LMG S-19264T (=DSM 44701T), isolated from a smear-ripened cheese.</title>
        <authorList>
            <consortium name="US DOE Joint Genome Institute (JGI-PGF)"/>
            <person name="Walter F."/>
            <person name="Albersmeier A."/>
            <person name="Kalinowski J."/>
            <person name="Ruckert C."/>
        </authorList>
    </citation>
    <scope>NUCLEOTIDE SEQUENCE</scope>
    <source>
        <strain evidence="2">JCM 15325</strain>
    </source>
</reference>
<evidence type="ECO:0000313" key="2">
    <source>
        <dbReference type="EMBL" id="GGL51420.1"/>
    </source>
</evidence>
<dbReference type="RefSeq" id="WP_188802425.1">
    <property type="nucleotide sequence ID" value="NZ_BMOK01000005.1"/>
</dbReference>
<dbReference type="EMBL" id="BMOK01000005">
    <property type="protein sequence ID" value="GGL51420.1"/>
    <property type="molecule type" value="Genomic_DNA"/>
</dbReference>
<dbReference type="Proteomes" id="UP000654670">
    <property type="component" value="Unassembled WGS sequence"/>
</dbReference>